<dbReference type="OrthoDB" id="5521299at2759"/>
<accession>A0A9P4URS4</accession>
<dbReference type="Proteomes" id="UP000799441">
    <property type="component" value="Unassembled WGS sequence"/>
</dbReference>
<reference evidence="2" key="1">
    <citation type="journal article" date="2020" name="Stud. Mycol.">
        <title>101 Dothideomycetes genomes: a test case for predicting lifestyles and emergence of pathogens.</title>
        <authorList>
            <person name="Haridas S."/>
            <person name="Albert R."/>
            <person name="Binder M."/>
            <person name="Bloem J."/>
            <person name="Labutti K."/>
            <person name="Salamov A."/>
            <person name="Andreopoulos B."/>
            <person name="Baker S."/>
            <person name="Barry K."/>
            <person name="Bills G."/>
            <person name="Bluhm B."/>
            <person name="Cannon C."/>
            <person name="Castanera R."/>
            <person name="Culley D."/>
            <person name="Daum C."/>
            <person name="Ezra D."/>
            <person name="Gonzalez J."/>
            <person name="Henrissat B."/>
            <person name="Kuo A."/>
            <person name="Liang C."/>
            <person name="Lipzen A."/>
            <person name="Lutzoni F."/>
            <person name="Magnuson J."/>
            <person name="Mondo S."/>
            <person name="Nolan M."/>
            <person name="Ohm R."/>
            <person name="Pangilinan J."/>
            <person name="Park H.-J."/>
            <person name="Ramirez L."/>
            <person name="Alfaro M."/>
            <person name="Sun H."/>
            <person name="Tritt A."/>
            <person name="Yoshinaga Y."/>
            <person name="Zwiers L.-H."/>
            <person name="Turgeon B."/>
            <person name="Goodwin S."/>
            <person name="Spatafora J."/>
            <person name="Crous P."/>
            <person name="Grigoriev I."/>
        </authorList>
    </citation>
    <scope>NUCLEOTIDE SEQUENCE</scope>
    <source>
        <strain evidence="2">CBS 116435</strain>
    </source>
</reference>
<comment type="caution">
    <text evidence="2">The sequence shown here is derived from an EMBL/GenBank/DDBJ whole genome shotgun (WGS) entry which is preliminary data.</text>
</comment>
<dbReference type="InterPro" id="IPR046896">
    <property type="entry name" value="Cup1-like_N"/>
</dbReference>
<organism evidence="2 3">
    <name type="scientific">Polychaeton citri CBS 116435</name>
    <dbReference type="NCBI Taxonomy" id="1314669"/>
    <lineage>
        <taxon>Eukaryota</taxon>
        <taxon>Fungi</taxon>
        <taxon>Dikarya</taxon>
        <taxon>Ascomycota</taxon>
        <taxon>Pezizomycotina</taxon>
        <taxon>Dothideomycetes</taxon>
        <taxon>Dothideomycetidae</taxon>
        <taxon>Capnodiales</taxon>
        <taxon>Capnodiaceae</taxon>
        <taxon>Polychaeton</taxon>
    </lineage>
</organism>
<proteinExistence type="predicted"/>
<dbReference type="Pfam" id="PF20263">
    <property type="entry name" value="LYRM2-like"/>
    <property type="match status" value="1"/>
</dbReference>
<name>A0A9P4URS4_9PEZI</name>
<evidence type="ECO:0000313" key="2">
    <source>
        <dbReference type="EMBL" id="KAF2722911.1"/>
    </source>
</evidence>
<evidence type="ECO:0000313" key="3">
    <source>
        <dbReference type="Proteomes" id="UP000799441"/>
    </source>
</evidence>
<feature type="domain" description="LYR motif-containing protein Cup1-like N-terminal" evidence="1">
    <location>
        <begin position="10"/>
        <end position="57"/>
    </location>
</feature>
<gene>
    <name evidence="2" type="ORF">K431DRAFT_302169</name>
</gene>
<dbReference type="AlphaFoldDB" id="A0A9P4URS4"/>
<sequence length="308" mass="35730">MLQRDPSRGVKRLRDKVREARDGFLHLQQANQGDKDRLLKCLLTAYGRIGKKRRQLMAKLTKEEALCESENLTNLFDDLVEKTMKPQARQQYLAQVESRIKGLSRDGLDKARYEVEIDLRLKLLPARLRALARSQMTVNPPRVKGPRRLTPLIPEYNSWMKKMPENRIKNQIKKWYAGFLDRIQPPLPDDEWKDLLSKALGNYRDRTAIPPRRGQPSSNTTAPTALSMVASHGKVPMRYFGNANARVINSRFMRRLYTEVLWQCPKIDWDEAENQWRVTWGYMAYNRAIGPQGADPLPCDDDTSTPRL</sequence>
<keyword evidence="3" id="KW-1185">Reference proteome</keyword>
<protein>
    <recommendedName>
        <fullName evidence="1">LYR motif-containing protein Cup1-like N-terminal domain-containing protein</fullName>
    </recommendedName>
</protein>
<dbReference type="EMBL" id="MU003779">
    <property type="protein sequence ID" value="KAF2722911.1"/>
    <property type="molecule type" value="Genomic_DNA"/>
</dbReference>
<evidence type="ECO:0000259" key="1">
    <source>
        <dbReference type="Pfam" id="PF20263"/>
    </source>
</evidence>